<dbReference type="PROSITE" id="PS00018">
    <property type="entry name" value="EF_HAND_1"/>
    <property type="match status" value="1"/>
</dbReference>
<evidence type="ECO:0000256" key="1">
    <source>
        <dbReference type="SAM" id="MobiDB-lite"/>
    </source>
</evidence>
<accession>Q2W3F3</accession>
<dbReference type="EMBL" id="AP007255">
    <property type="protein sequence ID" value="BAE51622.1"/>
    <property type="molecule type" value="Genomic_DNA"/>
</dbReference>
<dbReference type="PROSITE" id="PS50222">
    <property type="entry name" value="EF_HAND_2"/>
    <property type="match status" value="1"/>
</dbReference>
<dbReference type="OrthoDB" id="8305448at2"/>
<dbReference type="Gene3D" id="1.10.238.10">
    <property type="entry name" value="EF-hand"/>
    <property type="match status" value="1"/>
</dbReference>
<organism evidence="3 4">
    <name type="scientific">Paramagnetospirillum magneticum (strain ATCC 700264 / AMB-1)</name>
    <name type="common">Magnetospirillum magneticum</name>
    <dbReference type="NCBI Taxonomy" id="342108"/>
    <lineage>
        <taxon>Bacteria</taxon>
        <taxon>Pseudomonadati</taxon>
        <taxon>Pseudomonadota</taxon>
        <taxon>Alphaproteobacteria</taxon>
        <taxon>Rhodospirillales</taxon>
        <taxon>Magnetospirillaceae</taxon>
        <taxon>Paramagnetospirillum</taxon>
    </lineage>
</organism>
<name>Q2W3F3_PARM1</name>
<dbReference type="GO" id="GO:0005509">
    <property type="term" value="F:calcium ion binding"/>
    <property type="evidence" value="ECO:0007669"/>
    <property type="project" value="InterPro"/>
</dbReference>
<dbReference type="STRING" id="342108.amb2818"/>
<evidence type="ECO:0000259" key="2">
    <source>
        <dbReference type="PROSITE" id="PS50222"/>
    </source>
</evidence>
<keyword evidence="4" id="KW-1185">Reference proteome</keyword>
<proteinExistence type="predicted"/>
<feature type="compositionally biased region" description="Low complexity" evidence="1">
    <location>
        <begin position="200"/>
        <end position="242"/>
    </location>
</feature>
<dbReference type="InterPro" id="IPR011992">
    <property type="entry name" value="EF-hand-dom_pair"/>
</dbReference>
<dbReference type="Proteomes" id="UP000007058">
    <property type="component" value="Chromosome"/>
</dbReference>
<feature type="domain" description="EF-hand" evidence="2">
    <location>
        <begin position="102"/>
        <end position="137"/>
    </location>
</feature>
<feature type="region of interest" description="Disordered" evidence="1">
    <location>
        <begin position="168"/>
        <end position="242"/>
    </location>
</feature>
<feature type="compositionally biased region" description="Gly residues" evidence="1">
    <location>
        <begin position="177"/>
        <end position="199"/>
    </location>
</feature>
<dbReference type="KEGG" id="mag:amb2818"/>
<protein>
    <submittedName>
        <fullName evidence="3">Suppressor protein SRP40</fullName>
    </submittedName>
</protein>
<dbReference type="SUPFAM" id="SSF47473">
    <property type="entry name" value="EF-hand"/>
    <property type="match status" value="1"/>
</dbReference>
<dbReference type="InterPro" id="IPR018247">
    <property type="entry name" value="EF_Hand_1_Ca_BS"/>
</dbReference>
<evidence type="ECO:0000313" key="4">
    <source>
        <dbReference type="Proteomes" id="UP000007058"/>
    </source>
</evidence>
<dbReference type="HOGENOM" id="CLU_989718_0_0_5"/>
<feature type="compositionally biased region" description="Basic and acidic residues" evidence="1">
    <location>
        <begin position="112"/>
        <end position="140"/>
    </location>
</feature>
<reference evidence="3 4" key="1">
    <citation type="journal article" date="2005" name="DNA Res.">
        <title>Complete genome sequence of the facultative anaerobic magnetotactic bacterium Magnetospirillum sp. strain AMB-1.</title>
        <authorList>
            <person name="Matsunaga T."/>
            <person name="Okamura Y."/>
            <person name="Fukuda Y."/>
            <person name="Wahyudi A.T."/>
            <person name="Murase Y."/>
            <person name="Takeyama H."/>
        </authorList>
    </citation>
    <scope>NUCLEOTIDE SEQUENCE [LARGE SCALE GENOMIC DNA]</scope>
    <source>
        <strain evidence="4">ATCC 700264 / AMB-1</strain>
    </source>
</reference>
<dbReference type="AlphaFoldDB" id="Q2W3F3"/>
<gene>
    <name evidence="3" type="ordered locus">amb2818</name>
</gene>
<dbReference type="RefSeq" id="WP_011385196.1">
    <property type="nucleotide sequence ID" value="NC_007626.1"/>
</dbReference>
<feature type="region of interest" description="Disordered" evidence="1">
    <location>
        <begin position="38"/>
        <end position="59"/>
    </location>
</feature>
<feature type="region of interest" description="Disordered" evidence="1">
    <location>
        <begin position="86"/>
        <end position="147"/>
    </location>
</feature>
<sequence>MSVASVGNQSSIQSLLLNDLKKNGLTSDVASQVESEINSVFQSQSSSGSPPSPTDVRSAIEAKLKEDVSSGSLTQEQADSVIKALDEFESQIQQSGSAGGSQKGPDASELFSKLDSDGDGKLTQDEFVSGRHDNVSEDQAKQLYQKIAEKSGGDATSGLTADQFASGFSAAAPSGGAQAGGGAPPAGGGGGGGSAGGSSSGSSDEVVSVTTTTSADGTKTTVTKYGDGSSSTSTTYGQATSSSAETLQSILKTLTKGSTDSNETASYLNKLLSGNLIDTVA</sequence>
<evidence type="ECO:0000313" key="3">
    <source>
        <dbReference type="EMBL" id="BAE51622.1"/>
    </source>
</evidence>
<dbReference type="InterPro" id="IPR002048">
    <property type="entry name" value="EF_hand_dom"/>
</dbReference>